<dbReference type="InterPro" id="IPR004839">
    <property type="entry name" value="Aminotransferase_I/II_large"/>
</dbReference>
<keyword evidence="2" id="KW-0032">Aminotransferase</keyword>
<evidence type="ECO:0000259" key="1">
    <source>
        <dbReference type="Pfam" id="PF00155"/>
    </source>
</evidence>
<dbReference type="Gene3D" id="3.90.1150.10">
    <property type="entry name" value="Aspartate Aminotransferase, domain 1"/>
    <property type="match status" value="1"/>
</dbReference>
<dbReference type="EMBL" id="CZDF01000172">
    <property type="protein sequence ID" value="CUR35082.1"/>
    <property type="molecule type" value="Genomic_DNA"/>
</dbReference>
<keyword evidence="2" id="KW-0808">Transferase</keyword>
<accession>A0A1J1LSV4</accession>
<name>A0A1J1LSV4_9CYAN</name>
<sequence>MKLEDLTQHEVQALKYRYNFADAHTHQSQSASQLDIVKRLPELWLESEQIKQEVLNNKFIESFYKVRGIETALIPNNVMLHYAASIVTIHIANFLLKKRLTVSLIEPCFDNLYEILMHMEIPLSPLPEELLYEEDKIYENLKNNVKTDAIFIVDPNNPTGFTLLGKKNQKAFENVVKFCKDYDKILIIDHCFANFLMNDEEIELYDTYKVLKESGIKYMAIEDTGKTWPIQDAKIAMLKVSDDLYEEMYSIYTAYILNVSPFVLNFLIEYLQDSQRCQFASTRKLLNTNRKILEEIFRDSILKVQNPKGKVSVAWCEIMNPNLTATELQKILYEGGVYVLPGTYFFWCNPEQGERYIRIALARDTDNFVEGMSLIRQILSQLDTTLSPPPLAIEPEFSLSKS</sequence>
<dbReference type="PANTHER" id="PTHR43510:SF1">
    <property type="entry name" value="AMINOTRANSFERASE FUNCTION, HYPOTHETICAL (EUROFUNG)"/>
    <property type="match status" value="1"/>
</dbReference>
<dbReference type="InterPro" id="IPR015422">
    <property type="entry name" value="PyrdxlP-dep_Trfase_small"/>
</dbReference>
<dbReference type="GO" id="GO:0030170">
    <property type="term" value="F:pyridoxal phosphate binding"/>
    <property type="evidence" value="ECO:0007669"/>
    <property type="project" value="InterPro"/>
</dbReference>
<dbReference type="Pfam" id="PF00155">
    <property type="entry name" value="Aminotran_1_2"/>
    <property type="match status" value="1"/>
</dbReference>
<dbReference type="STRING" id="671072.PL9214650521"/>
<gene>
    <name evidence="2" type="ORF">PL9214650521</name>
</gene>
<dbReference type="SUPFAM" id="SSF53383">
    <property type="entry name" value="PLP-dependent transferases"/>
    <property type="match status" value="1"/>
</dbReference>
<proteinExistence type="predicted"/>
<evidence type="ECO:0000313" key="3">
    <source>
        <dbReference type="Proteomes" id="UP000184315"/>
    </source>
</evidence>
<dbReference type="GO" id="GO:0008483">
    <property type="term" value="F:transaminase activity"/>
    <property type="evidence" value="ECO:0007669"/>
    <property type="project" value="UniProtKB-KW"/>
</dbReference>
<feature type="domain" description="Aminotransferase class I/classII large" evidence="1">
    <location>
        <begin position="92"/>
        <end position="365"/>
    </location>
</feature>
<dbReference type="InterPro" id="IPR015424">
    <property type="entry name" value="PyrdxlP-dep_Trfase"/>
</dbReference>
<protein>
    <submittedName>
        <fullName evidence="2">Putative aminotransferase</fullName>
    </submittedName>
</protein>
<dbReference type="PANTHER" id="PTHR43510">
    <property type="entry name" value="AMINOTRANSFERASE FUNCTION, HYPOTHETICAL (EUROFUNG)"/>
    <property type="match status" value="1"/>
</dbReference>
<dbReference type="InterPro" id="IPR015421">
    <property type="entry name" value="PyrdxlP-dep_Trfase_major"/>
</dbReference>
<reference evidence="3" key="1">
    <citation type="submission" date="2015-10" db="EMBL/GenBank/DDBJ databases">
        <authorList>
            <person name="Regsiter A."/>
            <person name="william w."/>
        </authorList>
    </citation>
    <scope>NUCLEOTIDE SEQUENCE [LARGE SCALE GENOMIC DNA]</scope>
</reference>
<dbReference type="OrthoDB" id="3861823at2"/>
<keyword evidence="3" id="KW-1185">Reference proteome</keyword>
<dbReference type="CDD" id="cd00609">
    <property type="entry name" value="AAT_like"/>
    <property type="match status" value="1"/>
</dbReference>
<dbReference type="Proteomes" id="UP000184315">
    <property type="component" value="Unassembled WGS sequence"/>
</dbReference>
<dbReference type="AlphaFoldDB" id="A0A1J1LSV4"/>
<dbReference type="Gene3D" id="3.40.640.10">
    <property type="entry name" value="Type I PLP-dependent aspartate aminotransferase-like (Major domain)"/>
    <property type="match status" value="1"/>
</dbReference>
<organism evidence="2 3">
    <name type="scientific">Planktothrix tepida PCC 9214</name>
    <dbReference type="NCBI Taxonomy" id="671072"/>
    <lineage>
        <taxon>Bacteria</taxon>
        <taxon>Bacillati</taxon>
        <taxon>Cyanobacteriota</taxon>
        <taxon>Cyanophyceae</taxon>
        <taxon>Oscillatoriophycideae</taxon>
        <taxon>Oscillatoriales</taxon>
        <taxon>Microcoleaceae</taxon>
        <taxon>Planktothrix</taxon>
    </lineage>
</organism>
<dbReference type="RefSeq" id="WP_072722337.1">
    <property type="nucleotide sequence ID" value="NZ_LN889813.1"/>
</dbReference>
<evidence type="ECO:0000313" key="2">
    <source>
        <dbReference type="EMBL" id="CUR35082.1"/>
    </source>
</evidence>